<dbReference type="GO" id="GO:0003824">
    <property type="term" value="F:catalytic activity"/>
    <property type="evidence" value="ECO:0007669"/>
    <property type="project" value="InterPro"/>
</dbReference>
<comment type="caution">
    <text evidence="2">The sequence shown here is derived from an EMBL/GenBank/DDBJ whole genome shotgun (WGS) entry which is preliminary data.</text>
</comment>
<keyword evidence="3" id="KW-1185">Reference proteome</keyword>
<feature type="domain" description="Amidase" evidence="1">
    <location>
        <begin position="45"/>
        <end position="463"/>
    </location>
</feature>
<evidence type="ECO:0000313" key="3">
    <source>
        <dbReference type="Proteomes" id="UP001140510"/>
    </source>
</evidence>
<dbReference type="PANTHER" id="PTHR11895:SF169">
    <property type="entry name" value="GLUTAMYL-TRNA(GLN) AMIDOTRANSFERASE"/>
    <property type="match status" value="1"/>
</dbReference>
<protein>
    <recommendedName>
        <fullName evidence="1">Amidase domain-containing protein</fullName>
    </recommendedName>
</protein>
<dbReference type="AlphaFoldDB" id="A0A9W8ZCY0"/>
<organism evidence="2 3">
    <name type="scientific">Didymella pomorum</name>
    <dbReference type="NCBI Taxonomy" id="749634"/>
    <lineage>
        <taxon>Eukaryota</taxon>
        <taxon>Fungi</taxon>
        <taxon>Dikarya</taxon>
        <taxon>Ascomycota</taxon>
        <taxon>Pezizomycotina</taxon>
        <taxon>Dothideomycetes</taxon>
        <taxon>Pleosporomycetidae</taxon>
        <taxon>Pleosporales</taxon>
        <taxon>Pleosporineae</taxon>
        <taxon>Didymellaceae</taxon>
        <taxon>Didymella</taxon>
    </lineage>
</organism>
<dbReference type="SUPFAM" id="SSF75304">
    <property type="entry name" value="Amidase signature (AS) enzymes"/>
    <property type="match status" value="1"/>
</dbReference>
<dbReference type="OrthoDB" id="167809at2759"/>
<evidence type="ECO:0000259" key="1">
    <source>
        <dbReference type="Pfam" id="PF01425"/>
    </source>
</evidence>
<dbReference type="Gene3D" id="1.20.58.1700">
    <property type="match status" value="1"/>
</dbReference>
<evidence type="ECO:0000313" key="2">
    <source>
        <dbReference type="EMBL" id="KAJ4401901.1"/>
    </source>
</evidence>
<dbReference type="InterPro" id="IPR000120">
    <property type="entry name" value="Amidase"/>
</dbReference>
<dbReference type="InterPro" id="IPR023631">
    <property type="entry name" value="Amidase_dom"/>
</dbReference>
<dbReference type="InterPro" id="IPR036928">
    <property type="entry name" value="AS_sf"/>
</dbReference>
<dbReference type="Gene3D" id="3.90.1300.10">
    <property type="entry name" value="Amidase signature (AS) domain"/>
    <property type="match status" value="1"/>
</dbReference>
<dbReference type="Pfam" id="PF01425">
    <property type="entry name" value="Amidase"/>
    <property type="match status" value="1"/>
</dbReference>
<dbReference type="PANTHER" id="PTHR11895">
    <property type="entry name" value="TRANSAMIDASE"/>
    <property type="match status" value="1"/>
</dbReference>
<gene>
    <name evidence="2" type="ORF">N0V91_007554</name>
</gene>
<reference evidence="2" key="1">
    <citation type="submission" date="2022-10" db="EMBL/GenBank/DDBJ databases">
        <title>Tapping the CABI collections for fungal endophytes: first genome assemblies for Collariella, Neodidymelliopsis, Ascochyta clinopodiicola, Didymella pomorum, Didymosphaeria variabile, Neocosmospora piperis and Neocucurbitaria cava.</title>
        <authorList>
            <person name="Hill R."/>
        </authorList>
    </citation>
    <scope>NUCLEOTIDE SEQUENCE</scope>
    <source>
        <strain evidence="2">IMI 355091</strain>
    </source>
</reference>
<name>A0A9W8ZCY0_9PLEO</name>
<proteinExistence type="predicted"/>
<dbReference type="EMBL" id="JAPEVA010000067">
    <property type="protein sequence ID" value="KAJ4401901.1"/>
    <property type="molecule type" value="Genomic_DNA"/>
</dbReference>
<accession>A0A9W8ZCY0</accession>
<dbReference type="Proteomes" id="UP001140510">
    <property type="component" value="Unassembled WGS sequence"/>
</dbReference>
<sequence>MTSPAEAQETQHNLSLASIRQLSATGTLDPGRLIHKVYDRIDMIASEHPHVWIYLRPREDVVSEASQLVQKFARRPLPPLFGVPFAVKDNIDVAGIPTTAACPTYTYTPTETAHSVSRLLEAGALLIGKTNLDQLATGLSGCRSPHGSPRSIYGEGKYVSGGSSSGSGVAVASGMVAFALGTDTAGSGRVPASLNGIVGFKPTKGTVSARGVVPACRSLDTVSVFATCVADARSVWQILDFHDSEDAYAKPSDILPLRAMDYRGVADGGFTFIVPPPEALVGCDAKFQQLFSQTTAKLTSCGGRLVPLSAEDYAPFVSASDLLYTGTLVNERIACIGPDFINANLDNLHPTTRQLFSAVLSRTTKPWDVFTDQITQAQCIRKAQQLFEKIDVMILPGVPCHPTIVEMERDPIALNARMGEFTHFANVLDLCGVSFNAAFYKSEHGTMPFGISLIGATGMDGRVADIAEHVETCLAAKV</sequence>